<dbReference type="InterPro" id="IPR036922">
    <property type="entry name" value="Rieske_2Fe-2S_sf"/>
</dbReference>
<reference evidence="1" key="2">
    <citation type="journal article" date="2023" name="Microbiome">
        <title>Synthase-selected sorting approach identifies a beta-lactone synthase in a nudibranch symbiotic bacterium.</title>
        <authorList>
            <person name="Dzunkova M."/>
            <person name="La Clair J.J."/>
            <person name="Tyml T."/>
            <person name="Doud D."/>
            <person name="Schulz F."/>
            <person name="Piquer-Esteban S."/>
            <person name="Porcel Sanchis D."/>
            <person name="Osborn A."/>
            <person name="Robinson D."/>
            <person name="Louie K.B."/>
            <person name="Bowen B.P."/>
            <person name="Bowers R.M."/>
            <person name="Lee J."/>
            <person name="Arnau V."/>
            <person name="Diaz-Villanueva W."/>
            <person name="Stepanauskas R."/>
            <person name="Gosliner T."/>
            <person name="Date S.V."/>
            <person name="Northen T.R."/>
            <person name="Cheng J.F."/>
            <person name="Burkart M.D."/>
            <person name="Woyke T."/>
        </authorList>
    </citation>
    <scope>NUCLEOTIDE SEQUENCE</scope>
    <source>
        <strain evidence="1">Df01</strain>
    </source>
</reference>
<proteinExistence type="predicted"/>
<sequence length="79" mass="9276">MPKEFMYSDAGKSCKLDSVPLQEVEGLLFACLENDEQCKEDMTNVQKLINPYIHHYHLGKDEYKLAYHERVEIDANWLV</sequence>
<gene>
    <name evidence="1" type="ORF">NQX30_04885</name>
</gene>
<name>A0ABT7QMS1_9GAMM</name>
<reference evidence="1" key="1">
    <citation type="submission" date="2022-08" db="EMBL/GenBank/DDBJ databases">
        <authorList>
            <person name="Dzunkova M."/>
            <person name="La Clair J."/>
            <person name="Tyml T."/>
            <person name="Doud D."/>
            <person name="Schulz F."/>
            <person name="Piquer S."/>
            <person name="Porcel Sanchis D."/>
            <person name="Osborn A."/>
            <person name="Robinson D."/>
            <person name="Louie K.B."/>
            <person name="Bowen B.P."/>
            <person name="Bowers R."/>
            <person name="Lee J."/>
            <person name="Arnau Llombart V."/>
            <person name="Diaz Villanueva W."/>
            <person name="Gosliner T."/>
            <person name="Northen T."/>
            <person name="Cheng J.-F."/>
            <person name="Burkart M.D."/>
            <person name="Woyke T."/>
        </authorList>
    </citation>
    <scope>NUCLEOTIDE SEQUENCE</scope>
    <source>
        <strain evidence="1">Df01</strain>
    </source>
</reference>
<dbReference type="Gene3D" id="3.90.380.10">
    <property type="entry name" value="Naphthalene 1,2-dioxygenase Alpha Subunit, Chain A, domain 1"/>
    <property type="match status" value="1"/>
</dbReference>
<keyword evidence="2" id="KW-1185">Reference proteome</keyword>
<evidence type="ECO:0000313" key="2">
    <source>
        <dbReference type="Proteomes" id="UP001168167"/>
    </source>
</evidence>
<organism evidence="1 2">
    <name type="scientific">Candidatus Doriopsillibacter californiensis</name>
    <dbReference type="NCBI Taxonomy" id="2970740"/>
    <lineage>
        <taxon>Bacteria</taxon>
        <taxon>Pseudomonadati</taxon>
        <taxon>Pseudomonadota</taxon>
        <taxon>Gammaproteobacteria</taxon>
        <taxon>Candidatus Tethybacterales</taxon>
        <taxon>Candidatus Persebacteraceae</taxon>
        <taxon>Candidatus Doriopsillibacter</taxon>
    </lineage>
</organism>
<dbReference type="EMBL" id="JANQAO010000003">
    <property type="protein sequence ID" value="MDM5147705.1"/>
    <property type="molecule type" value="Genomic_DNA"/>
</dbReference>
<comment type="caution">
    <text evidence="1">The sequence shown here is derived from an EMBL/GenBank/DDBJ whole genome shotgun (WGS) entry which is preliminary data.</text>
</comment>
<protein>
    <submittedName>
        <fullName evidence="1">Uncharacterized protein</fullName>
    </submittedName>
</protein>
<dbReference type="Proteomes" id="UP001168167">
    <property type="component" value="Unassembled WGS sequence"/>
</dbReference>
<accession>A0ABT7QMS1</accession>
<evidence type="ECO:0000313" key="1">
    <source>
        <dbReference type="EMBL" id="MDM5147705.1"/>
    </source>
</evidence>
<dbReference type="Gene3D" id="2.102.10.10">
    <property type="entry name" value="Rieske [2Fe-2S] iron-sulphur domain"/>
    <property type="match status" value="1"/>
</dbReference>